<reference evidence="2" key="1">
    <citation type="submission" date="2022-11" db="UniProtKB">
        <authorList>
            <consortium name="WormBaseParasite"/>
        </authorList>
    </citation>
    <scope>IDENTIFICATION</scope>
</reference>
<dbReference type="Proteomes" id="UP000887579">
    <property type="component" value="Unplaced"/>
</dbReference>
<accession>A0AC34GPJ3</accession>
<evidence type="ECO:0000313" key="1">
    <source>
        <dbReference type="Proteomes" id="UP000887579"/>
    </source>
</evidence>
<sequence length="735" mass="83512">MEEKNGVTKVQEGLNNESEILPLSLSNKEPSRKRFNQQQQNEIVVLSEIKETGENCEFKNLLQEMAIQSEKLNHFVYALALLKEDGVTFDHIFYIGETNSLDDRFMGHKKDKKNERKFKYFEKYSRSRIRMIELYNDKMGMCKFLEKLLIQHGTELGLNLTNDSQNKDTFNVENCNIIDGLSKCLTLGMKRNEGKNANTVKLTAKADEGAKKRRTKSVVKTHLQNMNLKFSSSIEHLTKTILNDNQKMDLDIFNFQVAEDIRRNNIENLQKENSIFNQSTSIVATDSLLDHKTLPGTFKNLEENEIIEMFKNDETATAFAVRIGGILNEKTCTKCEQHRPLKLQKKSVVNNYHWRCHNGNTCSSASLVENTIFEHQGLSIRTLLQMIYYISKNIPDENIIINRFDFHNKNVAKAFITYIRLNIIDEELRKYSINKNLLPEISHQNFFQKPSLDHFGILLFWIIKHWGSNRVEAAERETSKIKENPKKKKKKQAKSGDTNLLKQNTQDHQTQLNPGPSQPRPQQEQLRICLDAPRQHRFAPLNPEPPIQANFNPPIPHNQQQQFYSNIPTFNPTPVYLLQLTSFGCGIIHATMALYVDCTKTTEALILLGFFGFFLGGAIPGSFTASLSIAPMYAGMISSFTLIAGAFGNILAPAVVGFFIEKGTRSEWGIVFGVAVLVNFTSGIVFLIFGTAKIQSWGIPAGPAKVEIPDPDFAPEIIEDGAHNIDAVETTVHKF</sequence>
<evidence type="ECO:0000313" key="2">
    <source>
        <dbReference type="WBParaSite" id="ES5_v2.g6219.t1"/>
    </source>
</evidence>
<name>A0AC34GPJ3_9BILA</name>
<dbReference type="WBParaSite" id="ES5_v2.g6219.t1">
    <property type="protein sequence ID" value="ES5_v2.g6219.t1"/>
    <property type="gene ID" value="ES5_v2.g6219"/>
</dbReference>
<proteinExistence type="predicted"/>
<protein>
    <submittedName>
        <fullName evidence="2">GIY-YIG domain-containing protein</fullName>
    </submittedName>
</protein>
<organism evidence="1 2">
    <name type="scientific">Panagrolaimus sp. ES5</name>
    <dbReference type="NCBI Taxonomy" id="591445"/>
    <lineage>
        <taxon>Eukaryota</taxon>
        <taxon>Metazoa</taxon>
        <taxon>Ecdysozoa</taxon>
        <taxon>Nematoda</taxon>
        <taxon>Chromadorea</taxon>
        <taxon>Rhabditida</taxon>
        <taxon>Tylenchina</taxon>
        <taxon>Panagrolaimomorpha</taxon>
        <taxon>Panagrolaimoidea</taxon>
        <taxon>Panagrolaimidae</taxon>
        <taxon>Panagrolaimus</taxon>
    </lineage>
</organism>